<accession>A0AC60QF27</accession>
<proteinExistence type="predicted"/>
<protein>
    <submittedName>
        <fullName evidence="1">Uncharacterized protein</fullName>
    </submittedName>
</protein>
<keyword evidence="2" id="KW-1185">Reference proteome</keyword>
<comment type="caution">
    <text evidence="1">The sequence shown here is derived from an EMBL/GenBank/DDBJ whole genome shotgun (WGS) entry which is preliminary data.</text>
</comment>
<dbReference type="Proteomes" id="UP000805193">
    <property type="component" value="Unassembled WGS sequence"/>
</dbReference>
<name>A0AC60QF27_IXOPE</name>
<sequence length="709" mass="74860">MNCFPSHYGPQVVAVVCLLASLCVGQQQYLQGPPPLSGGFKGYQPYGPPATPGPPSGQKNFAPQGYGPPPQLYSSPQRPQGGFASQGYVPQGPPSSGGIYGPPQGAPQPQQQAQAQPASSTGSTDTKEEVKSPLFAAAPLHYVSIGTKLEGDYKFGYDTGKGKDKSGSFREETRLPDGTVKGSYGFIDASGRQRIIKYTAGKEGFKAEGDIYQEGAPKDTIPEHLQQSVSASPSAPQPSPPSPAPQPATQYKPPTYAAPQGPSYPQYQLRPQAPQPQAQQAPSLHPDIPPPLFPNFSASNLAFPSFFQHLSEPKSTAPRPQPQPQQQPPTLGYSPFTPSAGLQDRPGLRSAPLGYTPPSASLQARIAPPSAPVRYIPQFSSPQRPAFAGLQLPAATQQRPTYPQFAQQLGYPYRPPGPPSYGLPPSLATSAPSQGGKQYVPAQYLQQSKLSSASIFNQEADKAATKPNFQDFLKQFVPRPLPQQTYSPTGPSPSRPTFSPYVLPTASAQQGFPAYLRPPPQQKQALSAFQPQGAAPLYASFRPPQQQGPPPSFVRPAAPQIVSYSPQPPSYGATGAPQSSYGAAAAPQAAYGTGAAPQPDAKKDPEDGSYNADLYDHGLYDPKKYEDPYLGKTSSSVSPAVAPQSLQTAPQGYQGSPQAFQSAPQGYQGAPQGYQGGPQGGAPAQQGQVEQKPLPIFDTSLLAYNIGTG</sequence>
<organism evidence="1 2">
    <name type="scientific">Ixodes persulcatus</name>
    <name type="common">Taiga tick</name>
    <dbReference type="NCBI Taxonomy" id="34615"/>
    <lineage>
        <taxon>Eukaryota</taxon>
        <taxon>Metazoa</taxon>
        <taxon>Ecdysozoa</taxon>
        <taxon>Arthropoda</taxon>
        <taxon>Chelicerata</taxon>
        <taxon>Arachnida</taxon>
        <taxon>Acari</taxon>
        <taxon>Parasitiformes</taxon>
        <taxon>Ixodida</taxon>
        <taxon>Ixodoidea</taxon>
        <taxon>Ixodidae</taxon>
        <taxon>Ixodinae</taxon>
        <taxon>Ixodes</taxon>
    </lineage>
</organism>
<evidence type="ECO:0000313" key="2">
    <source>
        <dbReference type="Proteomes" id="UP000805193"/>
    </source>
</evidence>
<gene>
    <name evidence="1" type="ORF">HPB47_020543</name>
</gene>
<evidence type="ECO:0000313" key="1">
    <source>
        <dbReference type="EMBL" id="KAG0432744.1"/>
    </source>
</evidence>
<reference evidence="1 2" key="1">
    <citation type="journal article" date="2020" name="Cell">
        <title>Large-Scale Comparative Analyses of Tick Genomes Elucidate Their Genetic Diversity and Vector Capacities.</title>
        <authorList>
            <consortium name="Tick Genome and Microbiome Consortium (TIGMIC)"/>
            <person name="Jia N."/>
            <person name="Wang J."/>
            <person name="Shi W."/>
            <person name="Du L."/>
            <person name="Sun Y."/>
            <person name="Zhan W."/>
            <person name="Jiang J.F."/>
            <person name="Wang Q."/>
            <person name="Zhang B."/>
            <person name="Ji P."/>
            <person name="Bell-Sakyi L."/>
            <person name="Cui X.M."/>
            <person name="Yuan T.T."/>
            <person name="Jiang B.G."/>
            <person name="Yang W.F."/>
            <person name="Lam T.T."/>
            <person name="Chang Q.C."/>
            <person name="Ding S.J."/>
            <person name="Wang X.J."/>
            <person name="Zhu J.G."/>
            <person name="Ruan X.D."/>
            <person name="Zhao L."/>
            <person name="Wei J.T."/>
            <person name="Ye R.Z."/>
            <person name="Que T.C."/>
            <person name="Du C.H."/>
            <person name="Zhou Y.H."/>
            <person name="Cheng J.X."/>
            <person name="Dai P.F."/>
            <person name="Guo W.B."/>
            <person name="Han X.H."/>
            <person name="Huang E.J."/>
            <person name="Li L.F."/>
            <person name="Wei W."/>
            <person name="Gao Y.C."/>
            <person name="Liu J.Z."/>
            <person name="Shao H.Z."/>
            <person name="Wang X."/>
            <person name="Wang C.C."/>
            <person name="Yang T.C."/>
            <person name="Huo Q.B."/>
            <person name="Li W."/>
            <person name="Chen H.Y."/>
            <person name="Chen S.E."/>
            <person name="Zhou L.G."/>
            <person name="Ni X.B."/>
            <person name="Tian J.H."/>
            <person name="Sheng Y."/>
            <person name="Liu T."/>
            <person name="Pan Y.S."/>
            <person name="Xia L.Y."/>
            <person name="Li J."/>
            <person name="Zhao F."/>
            <person name="Cao W.C."/>
        </authorList>
    </citation>
    <scope>NUCLEOTIDE SEQUENCE [LARGE SCALE GENOMIC DNA]</scope>
    <source>
        <strain evidence="1">Iper-2018</strain>
    </source>
</reference>
<dbReference type="EMBL" id="JABSTQ010009121">
    <property type="protein sequence ID" value="KAG0432744.1"/>
    <property type="molecule type" value="Genomic_DNA"/>
</dbReference>